<reference evidence="1 2" key="1">
    <citation type="submission" date="2016-10" db="EMBL/GenBank/DDBJ databases">
        <authorList>
            <person name="de Groot N.N."/>
        </authorList>
    </citation>
    <scope>NUCLEOTIDE SEQUENCE [LARGE SCALE GENOMIC DNA]</scope>
    <source>
        <strain evidence="1 2">CGMCC 1.10959</strain>
    </source>
</reference>
<organism evidence="1 2">
    <name type="scientific">Sedimentitalea nanhaiensis</name>
    <dbReference type="NCBI Taxonomy" id="999627"/>
    <lineage>
        <taxon>Bacteria</taxon>
        <taxon>Pseudomonadati</taxon>
        <taxon>Pseudomonadota</taxon>
        <taxon>Alphaproteobacteria</taxon>
        <taxon>Rhodobacterales</taxon>
        <taxon>Paracoccaceae</taxon>
        <taxon>Sedimentitalea</taxon>
    </lineage>
</organism>
<dbReference type="Proteomes" id="UP000182466">
    <property type="component" value="Unassembled WGS sequence"/>
</dbReference>
<dbReference type="STRING" id="999627.SAMN05216236_1844"/>
<gene>
    <name evidence="1" type="ORF">SAMN05216236_1844</name>
</gene>
<dbReference type="RefSeq" id="WP_139236700.1">
    <property type="nucleotide sequence ID" value="NZ_FPAW01000084.1"/>
</dbReference>
<accession>A0A1I7EDZ2</accession>
<sequence>MTGKTFSALLWLGVETRHDAEDNGIFFSDLYVPSHTLSSEIQREARKHGMPAYTELGCGQELNGKPVCANGAIPPV</sequence>
<proteinExistence type="predicted"/>
<evidence type="ECO:0000313" key="2">
    <source>
        <dbReference type="Proteomes" id="UP000182466"/>
    </source>
</evidence>
<dbReference type="AlphaFoldDB" id="A0A1I7EDZ2"/>
<keyword evidence="2" id="KW-1185">Reference proteome</keyword>
<evidence type="ECO:0000313" key="1">
    <source>
        <dbReference type="EMBL" id="SFU22075.1"/>
    </source>
</evidence>
<protein>
    <submittedName>
        <fullName evidence="1">Uncharacterized protein</fullName>
    </submittedName>
</protein>
<name>A0A1I7EDZ2_9RHOB</name>
<dbReference type="EMBL" id="FPAW01000084">
    <property type="protein sequence ID" value="SFU22075.1"/>
    <property type="molecule type" value="Genomic_DNA"/>
</dbReference>
<dbReference type="OrthoDB" id="123525at2"/>